<dbReference type="Proteomes" id="UP001642483">
    <property type="component" value="Unassembled WGS sequence"/>
</dbReference>
<proteinExistence type="predicted"/>
<sequence>MLFYFAMRWGADLLGTVKGGACAKKFKNPCSRRRKHQFFLHFFIIKDCTLYTTNAGQAWATSRSAYRLLPCTLEFLFCNPEILAKTAILCNPAHRVTVMKIFFLQQLNPNNCLRYFCLHRYVTFW</sequence>
<evidence type="ECO:0000313" key="2">
    <source>
        <dbReference type="Proteomes" id="UP001642483"/>
    </source>
</evidence>
<dbReference type="EMBL" id="CAWYQH010000099">
    <property type="protein sequence ID" value="CAK8685297.1"/>
    <property type="molecule type" value="Genomic_DNA"/>
</dbReference>
<protein>
    <recommendedName>
        <fullName evidence="3">Secreted protein</fullName>
    </recommendedName>
</protein>
<name>A0ABP0G0E7_CLALP</name>
<evidence type="ECO:0008006" key="3">
    <source>
        <dbReference type="Google" id="ProtNLM"/>
    </source>
</evidence>
<evidence type="ECO:0000313" key="1">
    <source>
        <dbReference type="EMBL" id="CAK8685297.1"/>
    </source>
</evidence>
<reference evidence="1 2" key="1">
    <citation type="submission" date="2024-02" db="EMBL/GenBank/DDBJ databases">
        <authorList>
            <person name="Daric V."/>
            <person name="Darras S."/>
        </authorList>
    </citation>
    <scope>NUCLEOTIDE SEQUENCE [LARGE SCALE GENOMIC DNA]</scope>
</reference>
<keyword evidence="2" id="KW-1185">Reference proteome</keyword>
<comment type="caution">
    <text evidence="1">The sequence shown here is derived from an EMBL/GenBank/DDBJ whole genome shotgun (WGS) entry which is preliminary data.</text>
</comment>
<organism evidence="1 2">
    <name type="scientific">Clavelina lepadiformis</name>
    <name type="common">Light-bulb sea squirt</name>
    <name type="synonym">Ascidia lepadiformis</name>
    <dbReference type="NCBI Taxonomy" id="159417"/>
    <lineage>
        <taxon>Eukaryota</taxon>
        <taxon>Metazoa</taxon>
        <taxon>Chordata</taxon>
        <taxon>Tunicata</taxon>
        <taxon>Ascidiacea</taxon>
        <taxon>Aplousobranchia</taxon>
        <taxon>Clavelinidae</taxon>
        <taxon>Clavelina</taxon>
    </lineage>
</organism>
<accession>A0ABP0G0E7</accession>
<gene>
    <name evidence="1" type="ORF">CVLEPA_LOCUS16434</name>
</gene>